<feature type="non-terminal residue" evidence="1">
    <location>
        <position position="1"/>
    </location>
</feature>
<reference evidence="1" key="1">
    <citation type="journal article" date="2015" name="Nature">
        <title>Complex archaea that bridge the gap between prokaryotes and eukaryotes.</title>
        <authorList>
            <person name="Spang A."/>
            <person name="Saw J.H."/>
            <person name="Jorgensen S.L."/>
            <person name="Zaremba-Niedzwiedzka K."/>
            <person name="Martijn J."/>
            <person name="Lind A.E."/>
            <person name="van Eijk R."/>
            <person name="Schleper C."/>
            <person name="Guy L."/>
            <person name="Ettema T.J."/>
        </authorList>
    </citation>
    <scope>NUCLEOTIDE SEQUENCE</scope>
</reference>
<comment type="caution">
    <text evidence="1">The sequence shown here is derived from an EMBL/GenBank/DDBJ whole genome shotgun (WGS) entry which is preliminary data.</text>
</comment>
<dbReference type="AlphaFoldDB" id="A0A0F9C6C7"/>
<organism evidence="1">
    <name type="scientific">marine sediment metagenome</name>
    <dbReference type="NCBI Taxonomy" id="412755"/>
    <lineage>
        <taxon>unclassified sequences</taxon>
        <taxon>metagenomes</taxon>
        <taxon>ecological metagenomes</taxon>
    </lineage>
</organism>
<protein>
    <submittedName>
        <fullName evidence="1">Uncharacterized protein</fullName>
    </submittedName>
</protein>
<evidence type="ECO:0000313" key="1">
    <source>
        <dbReference type="EMBL" id="KKK97999.1"/>
    </source>
</evidence>
<name>A0A0F9C6C7_9ZZZZ</name>
<gene>
    <name evidence="1" type="ORF">LCGC14_2647160</name>
</gene>
<proteinExistence type="predicted"/>
<accession>A0A0F9C6C7</accession>
<sequence>RIEHENYTDVIDMDKERITPISKNAYAVLDGWVREEIPELVNNVLSLPWL</sequence>
<dbReference type="EMBL" id="LAZR01045805">
    <property type="protein sequence ID" value="KKK97999.1"/>
    <property type="molecule type" value="Genomic_DNA"/>
</dbReference>